<dbReference type="Gene3D" id="3.60.15.10">
    <property type="entry name" value="Ribonuclease Z/Hydroxyacylglutathione hydrolase-like"/>
    <property type="match status" value="1"/>
</dbReference>
<protein>
    <submittedName>
        <fullName evidence="7">Flavodoxin/nitric oxide synthase</fullName>
    </submittedName>
</protein>
<evidence type="ECO:0000259" key="6">
    <source>
        <dbReference type="PROSITE" id="PS50902"/>
    </source>
</evidence>
<dbReference type="STRING" id="690567.1978"/>
<proteinExistence type="inferred from homology"/>
<dbReference type="InterPro" id="IPR001279">
    <property type="entry name" value="Metallo-B-lactamas"/>
</dbReference>
<organism evidence="7 8">
    <name type="scientific">Syntrophomonas zehnderi OL-4</name>
    <dbReference type="NCBI Taxonomy" id="690567"/>
    <lineage>
        <taxon>Bacteria</taxon>
        <taxon>Bacillati</taxon>
        <taxon>Bacillota</taxon>
        <taxon>Clostridia</taxon>
        <taxon>Eubacteriales</taxon>
        <taxon>Syntrophomonadaceae</taxon>
        <taxon>Syntrophomonas</taxon>
    </lineage>
</organism>
<dbReference type="SUPFAM" id="SSF56281">
    <property type="entry name" value="Metallo-hydrolase/oxidoreductase"/>
    <property type="match status" value="1"/>
</dbReference>
<dbReference type="Pfam" id="PF00258">
    <property type="entry name" value="Flavodoxin_1"/>
    <property type="match status" value="1"/>
</dbReference>
<dbReference type="Proteomes" id="UP000045545">
    <property type="component" value="Unassembled WGS sequence"/>
</dbReference>
<dbReference type="Pfam" id="PF19583">
    <property type="entry name" value="ODP"/>
    <property type="match status" value="1"/>
</dbReference>
<gene>
    <name evidence="7" type="ORF">1978</name>
</gene>
<evidence type="ECO:0000256" key="2">
    <source>
        <dbReference type="ARBA" id="ARBA00007121"/>
    </source>
</evidence>
<dbReference type="InterPro" id="IPR008254">
    <property type="entry name" value="Flavodoxin/NO_synth"/>
</dbReference>
<dbReference type="SMART" id="SM00849">
    <property type="entry name" value="Lactamase_B"/>
    <property type="match status" value="1"/>
</dbReference>
<accession>A0A0E4GBV0</accession>
<evidence type="ECO:0000256" key="4">
    <source>
        <dbReference type="ARBA" id="ARBA00022982"/>
    </source>
</evidence>
<keyword evidence="8" id="KW-1185">Reference proteome</keyword>
<evidence type="ECO:0000313" key="7">
    <source>
        <dbReference type="EMBL" id="CFX83608.1"/>
    </source>
</evidence>
<evidence type="ECO:0000256" key="3">
    <source>
        <dbReference type="ARBA" id="ARBA00022448"/>
    </source>
</evidence>
<feature type="domain" description="Flavodoxin-like" evidence="6">
    <location>
        <begin position="253"/>
        <end position="391"/>
    </location>
</feature>
<evidence type="ECO:0000313" key="8">
    <source>
        <dbReference type="Proteomes" id="UP000045545"/>
    </source>
</evidence>
<dbReference type="CDD" id="cd07709">
    <property type="entry name" value="flavodiiron_proteins_MBL-fold"/>
    <property type="match status" value="1"/>
</dbReference>
<dbReference type="PROSITE" id="PS50902">
    <property type="entry name" value="FLAVODOXIN_LIKE"/>
    <property type="match status" value="1"/>
</dbReference>
<dbReference type="InterPro" id="IPR045761">
    <property type="entry name" value="ODP_dom"/>
</dbReference>
<dbReference type="InterPro" id="IPR029039">
    <property type="entry name" value="Flavoprotein-like_sf"/>
</dbReference>
<dbReference type="GO" id="GO:0010181">
    <property type="term" value="F:FMN binding"/>
    <property type="evidence" value="ECO:0007669"/>
    <property type="project" value="InterPro"/>
</dbReference>
<dbReference type="SUPFAM" id="SSF52218">
    <property type="entry name" value="Flavoproteins"/>
    <property type="match status" value="1"/>
</dbReference>
<dbReference type="Gene3D" id="3.40.50.360">
    <property type="match status" value="1"/>
</dbReference>
<dbReference type="RefSeq" id="WP_046498348.1">
    <property type="nucleotide sequence ID" value="NZ_CGIH01000032.1"/>
</dbReference>
<dbReference type="EMBL" id="CGIH01000032">
    <property type="protein sequence ID" value="CFX83608.1"/>
    <property type="molecule type" value="Genomic_DNA"/>
</dbReference>
<dbReference type="OrthoDB" id="9807946at2"/>
<reference evidence="7 8" key="1">
    <citation type="submission" date="2015-03" db="EMBL/GenBank/DDBJ databases">
        <authorList>
            <person name="Murphy D."/>
        </authorList>
    </citation>
    <scope>NUCLEOTIDE SEQUENCE [LARGE SCALE GENOMIC DNA]</scope>
    <source>
        <strain evidence="7 8">OL-4</strain>
    </source>
</reference>
<sequence length="510" mass="57702">MGAVKINESVYWVGVQDPDLKVFDIIMETEFGTSYNAYLIKGNDKIALVETVKSHFMPEYIANLQELVELPDIDYLILNHTEPDHAGSVEQLLDIIPGLIVVAHQTALEFLSEITNRSFKSLPVGNRAELDLGDKHLQFITAQLLHWPDTIYTYVQEDKLLFSCDSFSSHFSDSRIFNDLLDRDMMPAFKDYFDSILSPFKPQMYIALRKLRHYEINMICPGHGPILRSNISHYLNLYQDWAAPPVAKERPKVVIAYVSAYGYTAQLAEKIEQGLCSSGDFAVHRFDLMDTPIQEVVSELEYADGMLIGSPTINKDTLPPIWNLLCCLSPITHSSIIAGAFGAYGWSGEAVPNIEARFKMLRMNYLPGLRVRFKPSGEELDKAYQFGFDFAQALQGNRDLLKDYADYYYCNNPNHNPSLCRQDFPKKYNHEDIIIYWNPQQCTHDTNCFMNLKEVFNPEARPWVNPSGAPAEDIIKTINLCPSGALKFSLPEGSSVDPKLAKGSGYLSDG</sequence>
<dbReference type="InterPro" id="IPR010693">
    <property type="entry name" value="Divergent_4Fe-4S_mono-cluster"/>
</dbReference>
<evidence type="ECO:0000256" key="5">
    <source>
        <dbReference type="ARBA" id="ARBA00023004"/>
    </source>
</evidence>
<evidence type="ECO:0000256" key="1">
    <source>
        <dbReference type="ARBA" id="ARBA00001962"/>
    </source>
</evidence>
<comment type="similarity">
    <text evidence="2">In the N-terminal section; belongs to the zinc metallo-hydrolase group 3 family.</text>
</comment>
<dbReference type="InterPro" id="IPR036866">
    <property type="entry name" value="RibonucZ/Hydroxyglut_hydro"/>
</dbReference>
<dbReference type="PANTHER" id="PTHR32145:SF11">
    <property type="entry name" value="DIFLAVIN FLAVOPROTEIN A 2-RELATED"/>
    <property type="match status" value="1"/>
</dbReference>
<keyword evidence="4" id="KW-0249">Electron transport</keyword>
<name>A0A0E4GBV0_9FIRM</name>
<keyword evidence="3" id="KW-0813">Transport</keyword>
<keyword evidence="5" id="KW-0408">Iron</keyword>
<dbReference type="AlphaFoldDB" id="A0A0E4GBV0"/>
<comment type="cofactor">
    <cofactor evidence="1">
        <name>Fe cation</name>
        <dbReference type="ChEBI" id="CHEBI:24875"/>
    </cofactor>
</comment>
<dbReference type="InterPro" id="IPR051285">
    <property type="entry name" value="NADH_oxidoreductase_modular"/>
</dbReference>
<dbReference type="PANTHER" id="PTHR32145">
    <property type="entry name" value="DIFLAVIN FLAVOPROTEIN A 2-RELATED"/>
    <property type="match status" value="1"/>
</dbReference>
<dbReference type="Pfam" id="PF06902">
    <property type="entry name" value="Fer4_19"/>
    <property type="match status" value="1"/>
</dbReference>
<dbReference type="GO" id="GO:0016651">
    <property type="term" value="F:oxidoreductase activity, acting on NAD(P)H"/>
    <property type="evidence" value="ECO:0007669"/>
    <property type="project" value="UniProtKB-ARBA"/>
</dbReference>